<dbReference type="Pfam" id="PF02618">
    <property type="entry name" value="YceG"/>
    <property type="match status" value="1"/>
</dbReference>
<sequence>MISKLRTGILIALTLIGLYYLALFTWGVVPKPKEGITAEQRFKVLPKSGVSSIAKQLQDQGMSSPAWLFQVGARSLWVGSKLKPGTYAFPANASLGSVLLQMARGDRIRESVKIIPGMSIWQVRAAMDAHPAMTLQSNRLDPSQFVKAVGLDAESAEGYFLPDTYIFDPDEIDLVIYKRALAAMQKQLAGAWDLYTKANPEGGALKSPYQLLILASIVEKETGQASERGMISAVFQNRLKRGMMLQTDPTVIYGIGPKFDGDIKKADLRRDTPYNTYMRYGLPPTPIAMPSKESLLAAAQPAVSNALYFVARGDGSSQFSTNLKEHEAAVDRYQRNPAKSASKPAR</sequence>
<reference evidence="9" key="1">
    <citation type="submission" date="2022-06" db="EMBL/GenBank/DDBJ databases">
        <title>New Polynucleobacter species.</title>
        <authorList>
            <person name="Hahn M.W."/>
        </authorList>
    </citation>
    <scope>NUCLEOTIDE SEQUENCE</scope>
    <source>
        <strain evidence="9">UK-FUSCHL-C3</strain>
    </source>
</reference>
<keyword evidence="7" id="KW-0997">Cell inner membrane</keyword>
<organism evidence="9">
    <name type="scientific">Polynucleobacter sp. UK-FUSCHL-C3</name>
    <dbReference type="NCBI Taxonomy" id="2955208"/>
    <lineage>
        <taxon>Bacteria</taxon>
        <taxon>Pseudomonadati</taxon>
        <taxon>Pseudomonadota</taxon>
        <taxon>Betaproteobacteria</taxon>
        <taxon>Burkholderiales</taxon>
        <taxon>Burkholderiaceae</taxon>
        <taxon>Polynucleobacter</taxon>
    </lineage>
</organism>
<feature type="site" description="Important for catalytic activity" evidence="7">
    <location>
        <position position="221"/>
    </location>
</feature>
<dbReference type="GO" id="GO:0008932">
    <property type="term" value="F:lytic endotransglycosylase activity"/>
    <property type="evidence" value="ECO:0007669"/>
    <property type="project" value="UniProtKB-UniRule"/>
</dbReference>
<comment type="function">
    <text evidence="7">Functions as a peptidoglycan terminase that cleaves nascent peptidoglycan strands endolytically to terminate their elongation.</text>
</comment>
<dbReference type="Gene3D" id="3.30.160.60">
    <property type="entry name" value="Classic Zinc Finger"/>
    <property type="match status" value="1"/>
</dbReference>
<dbReference type="HAMAP" id="MF_02065">
    <property type="entry name" value="MltG"/>
    <property type="match status" value="1"/>
</dbReference>
<evidence type="ECO:0000256" key="3">
    <source>
        <dbReference type="ARBA" id="ARBA00022989"/>
    </source>
</evidence>
<evidence type="ECO:0000256" key="8">
    <source>
        <dbReference type="SAM" id="MobiDB-lite"/>
    </source>
</evidence>
<dbReference type="EMBL" id="CP099959">
    <property type="protein sequence ID" value="XCC58529.1"/>
    <property type="molecule type" value="Genomic_DNA"/>
</dbReference>
<dbReference type="EC" id="4.2.2.29" evidence="7"/>
<proteinExistence type="inferred from homology"/>
<dbReference type="Gene3D" id="3.30.1490.480">
    <property type="entry name" value="Endolytic murein transglycosylase"/>
    <property type="match status" value="1"/>
</dbReference>
<dbReference type="GO" id="GO:0005886">
    <property type="term" value="C:plasma membrane"/>
    <property type="evidence" value="ECO:0007669"/>
    <property type="project" value="UniProtKB-SubCell"/>
</dbReference>
<protein>
    <recommendedName>
        <fullName evidence="7">Endolytic murein transglycosylase</fullName>
        <ecNumber evidence="7">4.2.2.29</ecNumber>
    </recommendedName>
    <alternativeName>
        <fullName evidence="7">Peptidoglycan lytic transglycosylase</fullName>
    </alternativeName>
    <alternativeName>
        <fullName evidence="7">Peptidoglycan polymerization terminase</fullName>
    </alternativeName>
</protein>
<dbReference type="GO" id="GO:0071555">
    <property type="term" value="P:cell wall organization"/>
    <property type="evidence" value="ECO:0007669"/>
    <property type="project" value="UniProtKB-KW"/>
</dbReference>
<dbReference type="RefSeq" id="WP_353439784.1">
    <property type="nucleotide sequence ID" value="NZ_CP099959.1"/>
</dbReference>
<keyword evidence="4 7" id="KW-0472">Membrane</keyword>
<dbReference type="NCBIfam" id="TIGR00247">
    <property type="entry name" value="endolytic transglycosylase MltG"/>
    <property type="match status" value="1"/>
</dbReference>
<evidence type="ECO:0000256" key="7">
    <source>
        <dbReference type="HAMAP-Rule" id="MF_02065"/>
    </source>
</evidence>
<comment type="similarity">
    <text evidence="7">Belongs to the transglycosylase MltG family.</text>
</comment>
<dbReference type="InterPro" id="IPR003770">
    <property type="entry name" value="MLTG-like"/>
</dbReference>
<comment type="catalytic activity">
    <reaction evidence="7">
        <text>a peptidoglycan chain = a peptidoglycan chain with N-acetyl-1,6-anhydromuramyl-[peptide] at the reducing end + a peptidoglycan chain with N-acetylglucosamine at the non-reducing end.</text>
        <dbReference type="EC" id="4.2.2.29"/>
    </reaction>
</comment>
<keyword evidence="6 7" id="KW-0961">Cell wall biogenesis/degradation</keyword>
<keyword evidence="5 7" id="KW-0456">Lyase</keyword>
<evidence type="ECO:0000313" key="9">
    <source>
        <dbReference type="EMBL" id="XCC58529.1"/>
    </source>
</evidence>
<dbReference type="AlphaFoldDB" id="A0AAU8A499"/>
<evidence type="ECO:0000256" key="4">
    <source>
        <dbReference type="ARBA" id="ARBA00023136"/>
    </source>
</evidence>
<gene>
    <name evidence="7 9" type="primary">mltG</name>
    <name evidence="9" type="ORF">NKE59_04395</name>
</gene>
<evidence type="ECO:0000256" key="6">
    <source>
        <dbReference type="ARBA" id="ARBA00023316"/>
    </source>
</evidence>
<keyword evidence="1 7" id="KW-1003">Cell membrane</keyword>
<dbReference type="CDD" id="cd08010">
    <property type="entry name" value="MltG_like"/>
    <property type="match status" value="1"/>
</dbReference>
<feature type="transmembrane region" description="Helical" evidence="7">
    <location>
        <begin position="7"/>
        <end position="29"/>
    </location>
</feature>
<keyword evidence="2 7" id="KW-0812">Transmembrane</keyword>
<evidence type="ECO:0000256" key="2">
    <source>
        <dbReference type="ARBA" id="ARBA00022692"/>
    </source>
</evidence>
<dbReference type="PANTHER" id="PTHR30518">
    <property type="entry name" value="ENDOLYTIC MUREIN TRANSGLYCOSYLASE"/>
    <property type="match status" value="1"/>
</dbReference>
<accession>A0AAU8A499</accession>
<keyword evidence="3 7" id="KW-1133">Transmembrane helix</keyword>
<dbReference type="PANTHER" id="PTHR30518:SF2">
    <property type="entry name" value="ENDOLYTIC MUREIN TRANSGLYCOSYLASE"/>
    <property type="match status" value="1"/>
</dbReference>
<name>A0AAU8A499_9BURK</name>
<evidence type="ECO:0000256" key="1">
    <source>
        <dbReference type="ARBA" id="ARBA00022475"/>
    </source>
</evidence>
<dbReference type="GO" id="GO:0009252">
    <property type="term" value="P:peptidoglycan biosynthetic process"/>
    <property type="evidence" value="ECO:0007669"/>
    <property type="project" value="UniProtKB-UniRule"/>
</dbReference>
<feature type="region of interest" description="Disordered" evidence="8">
    <location>
        <begin position="327"/>
        <end position="346"/>
    </location>
</feature>
<evidence type="ECO:0000256" key="5">
    <source>
        <dbReference type="ARBA" id="ARBA00023239"/>
    </source>
</evidence>
<comment type="subcellular location">
    <subcellularLocation>
        <location evidence="7">Cell inner membrane</location>
        <topology evidence="7">Single-pass membrane protein</topology>
    </subcellularLocation>
</comment>